<sequence length="99" mass="10953">MQTPSKNYKKRAPVDTKESLLKEISLLESQLAASSATLGLLAQRVGDNDPHSTVSTYISQMHKYNETKDAAQIVFGRLAVLNNTTLKDIHSQYSVDSED</sequence>
<reference evidence="4 5" key="1">
    <citation type="journal article" date="2018" name="MBio">
        <title>Comparative Genomics Reveals the Core Gene Toolbox for the Fungus-Insect Symbiosis.</title>
        <authorList>
            <person name="Wang Y."/>
            <person name="Stata M."/>
            <person name="Wang W."/>
            <person name="Stajich J.E."/>
            <person name="White M.M."/>
            <person name="Moncalvo J.M."/>
        </authorList>
    </citation>
    <scope>NUCLEOTIDE SEQUENCE [LARGE SCALE GENOMIC DNA]</scope>
    <source>
        <strain evidence="4 5">SWE-8-4</strain>
    </source>
</reference>
<evidence type="ECO:0000313" key="5">
    <source>
        <dbReference type="Proteomes" id="UP000245383"/>
    </source>
</evidence>
<dbReference type="GO" id="GO:0000709">
    <property type="term" value="P:meiotic joint molecule formation"/>
    <property type="evidence" value="ECO:0007669"/>
    <property type="project" value="TreeGrafter"/>
</dbReference>
<evidence type="ECO:0000256" key="3">
    <source>
        <dbReference type="ARBA" id="ARBA00023204"/>
    </source>
</evidence>
<comment type="caution">
    <text evidence="4">The sequence shown here is derived from an EMBL/GenBank/DDBJ whole genome shotgun (WGS) entry which is preliminary data.</text>
</comment>
<keyword evidence="2" id="KW-0227">DNA damage</keyword>
<dbReference type="AlphaFoldDB" id="A0A2T9YHX1"/>
<dbReference type="PANTHER" id="PTHR28529">
    <property type="entry name" value="DNA REPAIR PROTEIN SWI5 HOMOLOG"/>
    <property type="match status" value="1"/>
</dbReference>
<dbReference type="OrthoDB" id="255837at2759"/>
<evidence type="ECO:0000313" key="4">
    <source>
        <dbReference type="EMBL" id="PVU91923.1"/>
    </source>
</evidence>
<dbReference type="GO" id="GO:0034974">
    <property type="term" value="C:Swi5-Swi2 complex"/>
    <property type="evidence" value="ECO:0007669"/>
    <property type="project" value="TreeGrafter"/>
</dbReference>
<proteinExistence type="inferred from homology"/>
<dbReference type="Proteomes" id="UP000245383">
    <property type="component" value="Unassembled WGS sequence"/>
</dbReference>
<dbReference type="EMBL" id="MBFR01000180">
    <property type="protein sequence ID" value="PVU91923.1"/>
    <property type="molecule type" value="Genomic_DNA"/>
</dbReference>
<dbReference type="STRING" id="133385.A0A2T9YHX1"/>
<dbReference type="Pfam" id="PF07061">
    <property type="entry name" value="Swi5"/>
    <property type="match status" value="1"/>
</dbReference>
<comment type="similarity">
    <text evidence="1">Belongs to the SWI5/SAE3 family.</text>
</comment>
<dbReference type="PANTHER" id="PTHR28529:SF2">
    <property type="entry name" value="DNA REPAIR PROTEIN SWI5 HOMOLOG"/>
    <property type="match status" value="1"/>
</dbReference>
<organism evidence="4 5">
    <name type="scientific">Smittium simulii</name>
    <dbReference type="NCBI Taxonomy" id="133385"/>
    <lineage>
        <taxon>Eukaryota</taxon>
        <taxon>Fungi</taxon>
        <taxon>Fungi incertae sedis</taxon>
        <taxon>Zoopagomycota</taxon>
        <taxon>Kickxellomycotina</taxon>
        <taxon>Harpellomycetes</taxon>
        <taxon>Harpellales</taxon>
        <taxon>Legeriomycetaceae</taxon>
        <taxon>Smittium</taxon>
    </lineage>
</organism>
<evidence type="ECO:0000256" key="2">
    <source>
        <dbReference type="ARBA" id="ARBA00022763"/>
    </source>
</evidence>
<dbReference type="Gene3D" id="1.20.5.170">
    <property type="match status" value="1"/>
</dbReference>
<dbReference type="GO" id="GO:0010772">
    <property type="term" value="P:meiotic DNA recombinase assembly involved in reciprocal meiotic recombination"/>
    <property type="evidence" value="ECO:0007669"/>
    <property type="project" value="TreeGrafter"/>
</dbReference>
<keyword evidence="5" id="KW-1185">Reference proteome</keyword>
<dbReference type="InterPro" id="IPR010760">
    <property type="entry name" value="DNA-repair_Swi5"/>
</dbReference>
<accession>A0A2T9YHX1</accession>
<gene>
    <name evidence="4" type="ORF">BB561_004121</name>
</gene>
<protein>
    <recommendedName>
        <fullName evidence="6">Swi5-domain-containing protein</fullName>
    </recommendedName>
</protein>
<dbReference type="GO" id="GO:0032798">
    <property type="term" value="C:Swi5-Sfr1 complex"/>
    <property type="evidence" value="ECO:0007669"/>
    <property type="project" value="TreeGrafter"/>
</dbReference>
<name>A0A2T9YHX1_9FUNG</name>
<evidence type="ECO:0000256" key="1">
    <source>
        <dbReference type="ARBA" id="ARBA00008060"/>
    </source>
</evidence>
<keyword evidence="3" id="KW-0234">DNA repair</keyword>
<evidence type="ECO:0008006" key="6">
    <source>
        <dbReference type="Google" id="ProtNLM"/>
    </source>
</evidence>